<proteinExistence type="predicted"/>
<evidence type="ECO:0000313" key="2">
    <source>
        <dbReference type="Proteomes" id="UP000036403"/>
    </source>
</evidence>
<gene>
    <name evidence="1" type="ORF">RF55_11046</name>
</gene>
<sequence>MGVDLASRGKLQTHVEFTPPTRNHALDGTLLRTTKIKDIASISPTQIHVGSRHFPEQSGTRKLVQVSIDIARDSFQ</sequence>
<dbReference type="AlphaFoldDB" id="A0A0J7KGC6"/>
<comment type="caution">
    <text evidence="1">The sequence shown here is derived from an EMBL/GenBank/DDBJ whole genome shotgun (WGS) entry which is preliminary data.</text>
</comment>
<dbReference type="EMBL" id="LBMM01007882">
    <property type="protein sequence ID" value="KMQ89332.1"/>
    <property type="molecule type" value="Genomic_DNA"/>
</dbReference>
<reference evidence="1 2" key="1">
    <citation type="submission" date="2015-04" db="EMBL/GenBank/DDBJ databases">
        <title>Lasius niger genome sequencing.</title>
        <authorList>
            <person name="Konorov E.A."/>
            <person name="Nikitin M.A."/>
            <person name="Kirill M.V."/>
            <person name="Chang P."/>
        </authorList>
    </citation>
    <scope>NUCLEOTIDE SEQUENCE [LARGE SCALE GENOMIC DNA]</scope>
    <source>
        <tissue evidence="1">Whole</tissue>
    </source>
</reference>
<accession>A0A0J7KGC6</accession>
<organism evidence="1 2">
    <name type="scientific">Lasius niger</name>
    <name type="common">Black garden ant</name>
    <dbReference type="NCBI Taxonomy" id="67767"/>
    <lineage>
        <taxon>Eukaryota</taxon>
        <taxon>Metazoa</taxon>
        <taxon>Ecdysozoa</taxon>
        <taxon>Arthropoda</taxon>
        <taxon>Hexapoda</taxon>
        <taxon>Insecta</taxon>
        <taxon>Pterygota</taxon>
        <taxon>Neoptera</taxon>
        <taxon>Endopterygota</taxon>
        <taxon>Hymenoptera</taxon>
        <taxon>Apocrita</taxon>
        <taxon>Aculeata</taxon>
        <taxon>Formicoidea</taxon>
        <taxon>Formicidae</taxon>
        <taxon>Formicinae</taxon>
        <taxon>Lasius</taxon>
        <taxon>Lasius</taxon>
    </lineage>
</organism>
<dbReference type="PaxDb" id="67767-A0A0J7KGC6"/>
<keyword evidence="2" id="KW-1185">Reference proteome</keyword>
<dbReference type="Proteomes" id="UP000036403">
    <property type="component" value="Unassembled WGS sequence"/>
</dbReference>
<name>A0A0J7KGC6_LASNI</name>
<protein>
    <submittedName>
        <fullName evidence="1">Family transcriptional regulator</fullName>
    </submittedName>
</protein>
<evidence type="ECO:0000313" key="1">
    <source>
        <dbReference type="EMBL" id="KMQ89332.1"/>
    </source>
</evidence>